<dbReference type="PROSITE" id="PS51257">
    <property type="entry name" value="PROKAR_LIPOPROTEIN"/>
    <property type="match status" value="1"/>
</dbReference>
<protein>
    <recommendedName>
        <fullName evidence="3">Lipoprotein</fullName>
    </recommendedName>
</protein>
<sequence>MKHAVLIPALLLIASLTGCATTKGLEVSADDAKECAEVGCTPWSDRQIQGLAKHFYGLGVAAGIKREKGSI</sequence>
<organism evidence="2">
    <name type="scientific">viral metagenome</name>
    <dbReference type="NCBI Taxonomy" id="1070528"/>
    <lineage>
        <taxon>unclassified sequences</taxon>
        <taxon>metagenomes</taxon>
        <taxon>organismal metagenomes</taxon>
    </lineage>
</organism>
<evidence type="ECO:0000313" key="2">
    <source>
        <dbReference type="EMBL" id="QJB04935.1"/>
    </source>
</evidence>
<evidence type="ECO:0008006" key="3">
    <source>
        <dbReference type="Google" id="ProtNLM"/>
    </source>
</evidence>
<name>A0A6M3MHA9_9ZZZZ</name>
<dbReference type="EMBL" id="MT143703">
    <property type="protein sequence ID" value="QJB00961.1"/>
    <property type="molecule type" value="Genomic_DNA"/>
</dbReference>
<gene>
    <name evidence="1" type="ORF">MM171A00156_0055</name>
    <name evidence="2" type="ORF">MM171B00154_0046</name>
</gene>
<dbReference type="AlphaFoldDB" id="A0A6M3MHA9"/>
<proteinExistence type="predicted"/>
<evidence type="ECO:0000313" key="1">
    <source>
        <dbReference type="EMBL" id="QJB00961.1"/>
    </source>
</evidence>
<reference evidence="2" key="1">
    <citation type="submission" date="2020-03" db="EMBL/GenBank/DDBJ databases">
        <title>The deep terrestrial virosphere.</title>
        <authorList>
            <person name="Holmfeldt K."/>
            <person name="Nilsson E."/>
            <person name="Simone D."/>
            <person name="Lopez-Fernandez M."/>
            <person name="Wu X."/>
            <person name="de Brujin I."/>
            <person name="Lundin D."/>
            <person name="Andersson A."/>
            <person name="Bertilsson S."/>
            <person name="Dopson M."/>
        </authorList>
    </citation>
    <scope>NUCLEOTIDE SEQUENCE</scope>
    <source>
        <strain evidence="1">MM171A00156</strain>
        <strain evidence="2">MM171B00154</strain>
    </source>
</reference>
<accession>A0A6M3MHA9</accession>
<dbReference type="EMBL" id="MT143892">
    <property type="protein sequence ID" value="QJB04935.1"/>
    <property type="molecule type" value="Genomic_DNA"/>
</dbReference>